<feature type="region of interest" description="Disordered" evidence="1">
    <location>
        <begin position="192"/>
        <end position="217"/>
    </location>
</feature>
<dbReference type="EMBL" id="JDSQ01000042">
    <property type="protein sequence ID" value="EWS76986.1"/>
    <property type="molecule type" value="Genomic_DNA"/>
</dbReference>
<dbReference type="NCBIfam" id="NF041109">
    <property type="entry name" value="VF_TspB_C_term"/>
    <property type="match status" value="1"/>
</dbReference>
<organism evidence="2 3">
    <name type="scientific">Xylella taiwanensis</name>
    <dbReference type="NCBI Taxonomy" id="1444770"/>
    <lineage>
        <taxon>Bacteria</taxon>
        <taxon>Pseudomonadati</taxon>
        <taxon>Pseudomonadota</taxon>
        <taxon>Gammaproteobacteria</taxon>
        <taxon>Lysobacterales</taxon>
        <taxon>Lysobacteraceae</taxon>
        <taxon>Xylella</taxon>
    </lineage>
</organism>
<dbReference type="STRING" id="1444770.AF72_13210"/>
<protein>
    <submittedName>
        <fullName evidence="2">Uncharacterized protein</fullName>
    </submittedName>
</protein>
<name>Z9JGQ0_9GAMM</name>
<feature type="compositionally biased region" description="Basic and acidic residues" evidence="1">
    <location>
        <begin position="57"/>
        <end position="81"/>
    </location>
</feature>
<dbReference type="AlphaFoldDB" id="Z9JGQ0"/>
<dbReference type="PATRIC" id="fig|1444770.3.peg.3120"/>
<evidence type="ECO:0000256" key="1">
    <source>
        <dbReference type="SAM" id="MobiDB-lite"/>
    </source>
</evidence>
<proteinExistence type="predicted"/>
<evidence type="ECO:0000313" key="3">
    <source>
        <dbReference type="Proteomes" id="UP000020406"/>
    </source>
</evidence>
<feature type="region of interest" description="Disordered" evidence="1">
    <location>
        <begin position="47"/>
        <end position="84"/>
    </location>
</feature>
<evidence type="ECO:0000313" key="2">
    <source>
        <dbReference type="EMBL" id="EWS76986.1"/>
    </source>
</evidence>
<dbReference type="Proteomes" id="UP000020406">
    <property type="component" value="Unassembled WGS sequence"/>
</dbReference>
<accession>Z9JGQ0</accession>
<reference evidence="2 3" key="1">
    <citation type="journal article" date="2014" name="Genome Announc.">
        <title>Draft Genome Sequence of Xylella fastidiosa Pear Leaf Scorch Strain in Taiwan.</title>
        <authorList>
            <person name="Su C.C."/>
            <person name="Deng W.L."/>
            <person name="Jan F.J."/>
            <person name="Chang C.J."/>
            <person name="Huang H."/>
            <person name="Chen J."/>
        </authorList>
    </citation>
    <scope>NUCLEOTIDE SEQUENCE [LARGE SCALE GENOMIC DNA]</scope>
    <source>
        <strain evidence="2 3">PLS229</strain>
    </source>
</reference>
<gene>
    <name evidence="2" type="ORF">AF72_13210</name>
</gene>
<sequence>MCVSDCPAGLVEDQTSHECVAKDQSCPTGQVRAPDGSCVGDKDPCPSGQARGADGQCKTDADHDGTPDDEQSKDKDGKDKSSFSWKGSCEVAPSCSGDPVMCGQVRIQWRIECNLRRDVKVTGGACDAMPVCTGEKCNALEYASLLMQWRTACALEKSTGVALSGDKDGVSSDVAVIKNALTGKEGVVDTGDEGKASSVFSDESGYGKDGYPQSKLDDKGRGYSRSCLEPMMVDVFGETITFDLTPLCQWLQVGGKLVLLFAALSSVRIIAGTSQE</sequence>
<comment type="caution">
    <text evidence="2">The sequence shown here is derived from an EMBL/GenBank/DDBJ whole genome shotgun (WGS) entry which is preliminary data.</text>
</comment>